<keyword evidence="3" id="KW-1185">Reference proteome</keyword>
<keyword evidence="1" id="KW-0472">Membrane</keyword>
<proteinExistence type="predicted"/>
<name>A0A4U8TN94_9HELI</name>
<feature type="transmembrane region" description="Helical" evidence="1">
    <location>
        <begin position="44"/>
        <end position="64"/>
    </location>
</feature>
<sequence length="70" mass="8112">MIFHNKTTLYKISFSLDLLNRCNGGGDKLRLFGLATLKHSTQTYFIAFCSPFINLIPIWFVYFVSREAKC</sequence>
<protein>
    <submittedName>
        <fullName evidence="2">Uncharacterized protein</fullName>
    </submittedName>
</protein>
<dbReference type="EMBL" id="JRMQ02000005">
    <property type="protein sequence ID" value="TLE01947.1"/>
    <property type="molecule type" value="Genomic_DNA"/>
</dbReference>
<dbReference type="AlphaFoldDB" id="A0A4U8TN94"/>
<dbReference type="Proteomes" id="UP000029707">
    <property type="component" value="Unassembled WGS sequence"/>
</dbReference>
<evidence type="ECO:0000313" key="2">
    <source>
        <dbReference type="EMBL" id="TLE01947.1"/>
    </source>
</evidence>
<evidence type="ECO:0000256" key="1">
    <source>
        <dbReference type="SAM" id="Phobius"/>
    </source>
</evidence>
<dbReference type="GeneID" id="82321956"/>
<reference evidence="2 3" key="1">
    <citation type="journal article" date="2014" name="Genome Announc.">
        <title>Draft genome sequences of eight enterohepatic helicobacter species isolated from both laboratory and wild rodents.</title>
        <authorList>
            <person name="Sheh A."/>
            <person name="Shen Z."/>
            <person name="Fox J.G."/>
        </authorList>
    </citation>
    <scope>NUCLEOTIDE SEQUENCE [LARGE SCALE GENOMIC DNA]</scope>
    <source>
        <strain evidence="2 3">MIT 01-6451</strain>
    </source>
</reference>
<organism evidence="2 3">
    <name type="scientific">Helicobacter japonicus</name>
    <dbReference type="NCBI Taxonomy" id="425400"/>
    <lineage>
        <taxon>Bacteria</taxon>
        <taxon>Pseudomonadati</taxon>
        <taxon>Campylobacterota</taxon>
        <taxon>Epsilonproteobacteria</taxon>
        <taxon>Campylobacterales</taxon>
        <taxon>Helicobacteraceae</taxon>
        <taxon>Helicobacter</taxon>
    </lineage>
</organism>
<evidence type="ECO:0000313" key="3">
    <source>
        <dbReference type="Proteomes" id="UP000029707"/>
    </source>
</evidence>
<comment type="caution">
    <text evidence="2">The sequence shown here is derived from an EMBL/GenBank/DDBJ whole genome shotgun (WGS) entry which is preliminary data.</text>
</comment>
<gene>
    <name evidence="2" type="ORF">LS65_005145</name>
</gene>
<accession>A0A4U8TN94</accession>
<keyword evidence="1" id="KW-1133">Transmembrane helix</keyword>
<dbReference type="RefSeq" id="WP_034360984.1">
    <property type="nucleotide sequence ID" value="NZ_CAMRWY010000004.1"/>
</dbReference>
<keyword evidence="1" id="KW-0812">Transmembrane</keyword>